<dbReference type="OrthoDB" id="9762834at2"/>
<dbReference type="Proteomes" id="UP000193247">
    <property type="component" value="Unassembled WGS sequence"/>
</dbReference>
<evidence type="ECO:0000259" key="11">
    <source>
        <dbReference type="Pfam" id="PF17946"/>
    </source>
</evidence>
<keyword evidence="4 10" id="KW-0378">Hydrolase</keyword>
<dbReference type="InterPro" id="IPR006697">
    <property type="entry name" value="RecC"/>
</dbReference>
<gene>
    <name evidence="10" type="primary">recC</name>
    <name evidence="12" type="ORF">B8W66_02800</name>
</gene>
<dbReference type="PANTHER" id="PTHR30591:SF1">
    <property type="entry name" value="RECBCD ENZYME SUBUNIT RECC"/>
    <property type="match status" value="1"/>
</dbReference>
<dbReference type="Gene3D" id="1.10.10.160">
    <property type="match status" value="1"/>
</dbReference>
<proteinExistence type="inferred from homology"/>
<keyword evidence="8 10" id="KW-0238">DNA-binding</keyword>
<dbReference type="NCBIfam" id="TIGR01450">
    <property type="entry name" value="recC"/>
    <property type="match status" value="1"/>
</dbReference>
<evidence type="ECO:0000256" key="3">
    <source>
        <dbReference type="ARBA" id="ARBA00022763"/>
    </source>
</evidence>
<dbReference type="Pfam" id="PF04257">
    <property type="entry name" value="Exonuc_V_gamma"/>
    <property type="match status" value="1"/>
</dbReference>
<dbReference type="HAMAP" id="MF_01486">
    <property type="entry name" value="RecC"/>
    <property type="match status" value="1"/>
</dbReference>
<protein>
    <recommendedName>
        <fullName evidence="10">RecBCD enzyme subunit RecC</fullName>
    </recommendedName>
    <alternativeName>
        <fullName evidence="10">Exonuclease V subunit RecC</fullName>
        <shortName evidence="10">ExoV subunit RecC</shortName>
    </alternativeName>
    <alternativeName>
        <fullName evidence="10">Helicase/nuclease RecBCD subunit RecC</fullName>
    </alternativeName>
</protein>
<dbReference type="Pfam" id="PF17946">
    <property type="entry name" value="RecC_C"/>
    <property type="match status" value="1"/>
</dbReference>
<keyword evidence="2 10" id="KW-0547">Nucleotide-binding</keyword>
<dbReference type="InterPro" id="IPR041500">
    <property type="entry name" value="RecC_C"/>
</dbReference>
<keyword evidence="9 10" id="KW-0234">DNA repair</keyword>
<keyword evidence="1 10" id="KW-0540">Nuclease</keyword>
<comment type="subunit">
    <text evidence="10">Heterotrimer of RecB, RecC and RecD. All subunits contribute to DNA-binding.</text>
</comment>
<comment type="similarity">
    <text evidence="10">Belongs to the RecC family.</text>
</comment>
<dbReference type="GO" id="GO:0008854">
    <property type="term" value="F:exodeoxyribonuclease V activity"/>
    <property type="evidence" value="ECO:0007669"/>
    <property type="project" value="InterPro"/>
</dbReference>
<evidence type="ECO:0000313" key="13">
    <source>
        <dbReference type="Proteomes" id="UP000193247"/>
    </source>
</evidence>
<comment type="caution">
    <text evidence="12">The sequence shown here is derived from an EMBL/GenBank/DDBJ whole genome shotgun (WGS) entry which is preliminary data.</text>
</comment>
<keyword evidence="6 10" id="KW-0269">Exonuclease</keyword>
<dbReference type="AlphaFoldDB" id="A0A1X2LZM3"/>
<evidence type="ECO:0000256" key="7">
    <source>
        <dbReference type="ARBA" id="ARBA00022840"/>
    </source>
</evidence>
<evidence type="ECO:0000313" key="12">
    <source>
        <dbReference type="EMBL" id="OSC42740.1"/>
    </source>
</evidence>
<keyword evidence="13" id="KW-1185">Reference proteome</keyword>
<evidence type="ECO:0000256" key="4">
    <source>
        <dbReference type="ARBA" id="ARBA00022801"/>
    </source>
</evidence>
<accession>A0A1X2LZM3</accession>
<sequence length="1102" mass="120866">MALHVHRAERTDLLADGLGALLADPLPDPFTQELVLVAARGVERWLSQRLSHLLGCALGGDGVCAGVSFRSPRSLIAELSGTRDIDPWSPEALTWPLLEVIDASLDEPWCQTLATHLGHFDTDAFEAELRRGRRYAVARRLAGLFASYARQRPQLLTDWLDGNPASLADLDADLAWQPALWRALVAAVPADPPQIRHEKTVARLRAGPADLAARLSLFGHTRLACTEVQLLDALATHHELHLWLPHPSDELWRALTDLDTAVPRRRDPSRRAANHPLLQTLGRDLRELQRALPAAPVTDEYIAAPAKPDSLLGWLQGDLAANAIRPAGRCLSDGDQSVQIHACHGPARQIAVLREVLLGLLEDDPTLEPRDIVVMCPDIETYAPLIIAGFGLGEAAGDSHPAHRLRVKLADRALTQTNPLLGVAAELLAIAGTRATASQVLNFTQAAPVRARFGFTDDDLDTITGWVRQSNIRWGFDQRHRQPYGLDHFVHNTWRFGIDRILTGVAMSDDSRAWLDTALPLDDVGSNRVELAGRFAECVARLHQVIQKLSGAQPLTDWLDALAEGVRLLARSGDAGQQAQLRREFADVLAHTDGARSSTRLRLPDVSALLDEYLAGRPTRANFRTGTLTVCSMVPMRSVPHRVVCLVGLDDGSFPRHSVPDGDDVLARDPMTGERDIRSEDRQLLLDAIGAARQTLVITYTGADEHTGHPRPPAVPLAELLDALDRTASTPVRERILTRHPLQPFDRRNVVPGELLHGKPFTFDPAALGAAHASTGQRSAPTAFITDPLPAKPTADLTLADLLDFFKDPVKGFFRALDYTLPWDVDTVADAMPVEIDPLQAWTVGDRMLRDMLRGMHPDTAANAEWRRGTLPPGRLGVRKAKEIRDRARDLAIAALRYRTGDGDAYDLDIDLGDGRRLTGTLTPVHGQHLVSVSYSKLAAKQVLASWIELVALAAERPDRDWTARCIGRGKSRNRIAQRLFAPPPDPVAVLRDLVLLYDTGRREPLPLPLKTSCAWAQARRDADDPDEAARAVWESNNFRGGDDRERAHVRVWGQRPAFAVLLGPPRPGEEMPGEDTRLGALAARLWLPVLAAERAPEGAPG</sequence>
<dbReference type="GO" id="GO:0000724">
    <property type="term" value="P:double-strand break repair via homologous recombination"/>
    <property type="evidence" value="ECO:0007669"/>
    <property type="project" value="UniProtKB-UniRule"/>
</dbReference>
<dbReference type="Gene3D" id="3.40.50.10930">
    <property type="match status" value="1"/>
</dbReference>
<evidence type="ECO:0000256" key="1">
    <source>
        <dbReference type="ARBA" id="ARBA00022722"/>
    </source>
</evidence>
<dbReference type="GO" id="GO:0003678">
    <property type="term" value="F:DNA helicase activity"/>
    <property type="evidence" value="ECO:0007669"/>
    <property type="project" value="UniProtKB-UniRule"/>
</dbReference>
<comment type="function">
    <text evidence="10">A helicase/nuclease that prepares dsDNA breaks (DSB) for recombinational DNA repair. Binds to DSBs and unwinds DNA via a highly rapid and processive ATP-dependent bidirectional helicase activity. Unwinds dsDNA until it encounters a Chi (crossover hotspot instigator) sequence from the 3' direction. Cuts ssDNA a few nucleotides 3' to the Chi site. The properties and activities of the enzyme are changed at Chi. The Chi-altered holoenzyme produces a long 3'-ssDNA overhang and facilitates RecA-binding to the ssDNA for homologous DNA recombination and repair. Holoenzyme degrades any linearized DNA that is unable to undergo homologous recombination. In the holoenzyme this subunit recognizes the wild-type Chi sequence, and when added to isolated RecB increases its ATP-dependent helicase processivity.</text>
</comment>
<keyword evidence="3 10" id="KW-0227">DNA damage</keyword>
<evidence type="ECO:0000256" key="5">
    <source>
        <dbReference type="ARBA" id="ARBA00022806"/>
    </source>
</evidence>
<dbReference type="GO" id="GO:0005524">
    <property type="term" value="F:ATP binding"/>
    <property type="evidence" value="ECO:0007669"/>
    <property type="project" value="UniProtKB-UniRule"/>
</dbReference>
<evidence type="ECO:0000256" key="10">
    <source>
        <dbReference type="HAMAP-Rule" id="MF_01486"/>
    </source>
</evidence>
<evidence type="ECO:0000256" key="6">
    <source>
        <dbReference type="ARBA" id="ARBA00022839"/>
    </source>
</evidence>
<dbReference type="InterPro" id="IPR027417">
    <property type="entry name" value="P-loop_NTPase"/>
</dbReference>
<dbReference type="InterPro" id="IPR013986">
    <property type="entry name" value="DExx_box_DNA_helicase_dom_sf"/>
</dbReference>
<keyword evidence="5 10" id="KW-0347">Helicase</keyword>
<name>A0A1X2LZM3_9MYCO</name>
<dbReference type="SUPFAM" id="SSF52540">
    <property type="entry name" value="P-loop containing nucleoside triphosphate hydrolases"/>
    <property type="match status" value="2"/>
</dbReference>
<dbReference type="InterPro" id="IPR011335">
    <property type="entry name" value="Restrct_endonuc-II-like"/>
</dbReference>
<reference evidence="12 13" key="1">
    <citation type="submission" date="2017-04" db="EMBL/GenBank/DDBJ databases">
        <title>The new phylogeny of genus Mycobacterium.</title>
        <authorList>
            <person name="Tortoli E."/>
            <person name="Trovato A."/>
            <person name="Cirillo D.M."/>
        </authorList>
    </citation>
    <scope>NUCLEOTIDE SEQUENCE [LARGE SCALE GENOMIC DNA]</scope>
    <source>
        <strain evidence="12 13">TBL 1200985</strain>
    </source>
</reference>
<feature type="domain" description="RecC C-terminal" evidence="11">
    <location>
        <begin position="795"/>
        <end position="1020"/>
    </location>
</feature>
<dbReference type="PIRSF" id="PIRSF000980">
    <property type="entry name" value="RecC"/>
    <property type="match status" value="1"/>
</dbReference>
<dbReference type="PANTHER" id="PTHR30591">
    <property type="entry name" value="RECBCD ENZYME SUBUNIT RECC"/>
    <property type="match status" value="1"/>
</dbReference>
<evidence type="ECO:0000256" key="9">
    <source>
        <dbReference type="ARBA" id="ARBA00023204"/>
    </source>
</evidence>
<dbReference type="SUPFAM" id="SSF52980">
    <property type="entry name" value="Restriction endonuclease-like"/>
    <property type="match status" value="1"/>
</dbReference>
<comment type="miscellaneous">
    <text evidence="10">In the RecBCD complex, RecB has a slow 3'-5' helicase, an exonuclease activity and loads RecA onto ssDNA, RecD has a fast 5'-3' helicase activity, while RecC stimulates the ATPase and processivity of the RecB helicase and contributes to recognition of the Chi site.</text>
</comment>
<organism evidence="12 13">
    <name type="scientific">Mycobacterium decipiens</name>
    <dbReference type="NCBI Taxonomy" id="1430326"/>
    <lineage>
        <taxon>Bacteria</taxon>
        <taxon>Bacillati</taxon>
        <taxon>Actinomycetota</taxon>
        <taxon>Actinomycetes</taxon>
        <taxon>Mycobacteriales</taxon>
        <taxon>Mycobacteriaceae</taxon>
        <taxon>Mycobacterium</taxon>
    </lineage>
</organism>
<dbReference type="EMBL" id="NCXP01000002">
    <property type="protein sequence ID" value="OSC42740.1"/>
    <property type="molecule type" value="Genomic_DNA"/>
</dbReference>
<dbReference type="RefSeq" id="WP_085323749.1">
    <property type="nucleotide sequence ID" value="NZ_NCXP01000002.1"/>
</dbReference>
<keyword evidence="7 10" id="KW-0067">ATP-binding</keyword>
<dbReference type="GO" id="GO:0003677">
    <property type="term" value="F:DNA binding"/>
    <property type="evidence" value="ECO:0007669"/>
    <property type="project" value="UniProtKB-UniRule"/>
</dbReference>
<dbReference type="STRING" id="1430326.B8W66_02800"/>
<dbReference type="Gene3D" id="3.40.50.300">
    <property type="entry name" value="P-loop containing nucleotide triphosphate hydrolases"/>
    <property type="match status" value="2"/>
</dbReference>
<evidence type="ECO:0000256" key="2">
    <source>
        <dbReference type="ARBA" id="ARBA00022741"/>
    </source>
</evidence>
<evidence type="ECO:0000256" key="8">
    <source>
        <dbReference type="ARBA" id="ARBA00023125"/>
    </source>
</evidence>
<dbReference type="GO" id="GO:0009338">
    <property type="term" value="C:exodeoxyribonuclease V complex"/>
    <property type="evidence" value="ECO:0007669"/>
    <property type="project" value="InterPro"/>
</dbReference>